<name>A0AA38LKK0_TAXCH</name>
<feature type="compositionally biased region" description="Acidic residues" evidence="1">
    <location>
        <begin position="459"/>
        <end position="471"/>
    </location>
</feature>
<keyword evidence="3" id="KW-1185">Reference proteome</keyword>
<dbReference type="AlphaFoldDB" id="A0AA38LKK0"/>
<comment type="caution">
    <text evidence="2">The sequence shown here is derived from an EMBL/GenBank/DDBJ whole genome shotgun (WGS) entry which is preliminary data.</text>
</comment>
<reference evidence="2 3" key="1">
    <citation type="journal article" date="2021" name="Nat. Plants">
        <title>The Taxus genome provides insights into paclitaxel biosynthesis.</title>
        <authorList>
            <person name="Xiong X."/>
            <person name="Gou J."/>
            <person name="Liao Q."/>
            <person name="Li Y."/>
            <person name="Zhou Q."/>
            <person name="Bi G."/>
            <person name="Li C."/>
            <person name="Du R."/>
            <person name="Wang X."/>
            <person name="Sun T."/>
            <person name="Guo L."/>
            <person name="Liang H."/>
            <person name="Lu P."/>
            <person name="Wu Y."/>
            <person name="Zhang Z."/>
            <person name="Ro D.K."/>
            <person name="Shang Y."/>
            <person name="Huang S."/>
            <person name="Yan J."/>
        </authorList>
    </citation>
    <scope>NUCLEOTIDE SEQUENCE [LARGE SCALE GENOMIC DNA]</scope>
    <source>
        <strain evidence="2">Ta-2019</strain>
    </source>
</reference>
<dbReference type="OMA" id="ISAMEMS"/>
<dbReference type="EMBL" id="JAHRHJ020000001">
    <property type="protein sequence ID" value="KAH9328293.1"/>
    <property type="molecule type" value="Genomic_DNA"/>
</dbReference>
<feature type="region of interest" description="Disordered" evidence="1">
    <location>
        <begin position="428"/>
        <end position="483"/>
    </location>
</feature>
<feature type="non-terminal residue" evidence="2">
    <location>
        <position position="639"/>
    </location>
</feature>
<organism evidence="2 3">
    <name type="scientific">Taxus chinensis</name>
    <name type="common">Chinese yew</name>
    <name type="synonym">Taxus wallichiana var. chinensis</name>
    <dbReference type="NCBI Taxonomy" id="29808"/>
    <lineage>
        <taxon>Eukaryota</taxon>
        <taxon>Viridiplantae</taxon>
        <taxon>Streptophyta</taxon>
        <taxon>Embryophyta</taxon>
        <taxon>Tracheophyta</taxon>
        <taxon>Spermatophyta</taxon>
        <taxon>Pinopsida</taxon>
        <taxon>Pinidae</taxon>
        <taxon>Conifers II</taxon>
        <taxon>Cupressales</taxon>
        <taxon>Taxaceae</taxon>
        <taxon>Taxus</taxon>
    </lineage>
</organism>
<evidence type="ECO:0000313" key="2">
    <source>
        <dbReference type="EMBL" id="KAH9328293.1"/>
    </source>
</evidence>
<dbReference type="Pfam" id="PF05097">
    <property type="entry name" value="DUF688"/>
    <property type="match status" value="1"/>
</dbReference>
<evidence type="ECO:0000256" key="1">
    <source>
        <dbReference type="SAM" id="MobiDB-lite"/>
    </source>
</evidence>
<protein>
    <submittedName>
        <fullName evidence="2">Uncharacterized protein</fullName>
    </submittedName>
</protein>
<dbReference type="Proteomes" id="UP000824469">
    <property type="component" value="Unassembled WGS sequence"/>
</dbReference>
<sequence length="639" mass="71597">MLLDQVISELCDEKGLLNIENDKSTGPRFPTTDYSIKLEKSSESENSSLMGRAIIRREKNGRGSQEKELKLPLESNAMICNSPQRQKLDSPSGSFRIAASIPFQWEEKPGKPKNPSAENPECVLKLPPIRQSGLYSHVGDRKSPRKMPNNLTGQHRVMLQGRPSKPISQVSKVPGPTGMEAYKYEFAKDFANSDLESIWEEEDEEELVELSKKTYSSQDFPDIHSRRSYDLICPETIEEYMLGLGSFADNRSRTHPLSKRAMISRSAELAPRRFHSPWMGFRSTELGLHVSDMKFLKMASTPCTDSPSFFKNSISDCIRASNSESPPALLANCLISVIEMSNAVPVEDFKLSDFKMQEENDMSMTNKKDCLENDGSWPSLVQKSLSGQLRSSQKYHQGLMRSQSVQGASPLYSLKRISSMVKKTVWNSQGSLSSEDKGLENSEEKSKTQNQNHMKDGEEYTDDEDDDDDGFSEYLSSPKDFNGAPFGQESECIKSSYCSFKDLIPLGPPVSNSGKEFLLLGSQLSKSGKKVMPLGRFRSRPSNISVTPVKDDCTNNVQRKYKDDVETKGFVEGMQAVKYKGSCEKHSKSTKPAKMQIFSVLLRNFMINCGFLSATAHANNSGLCRRNGTHTVHCIRKKQ</sequence>
<accession>A0AA38LKK0</accession>
<evidence type="ECO:0000313" key="3">
    <source>
        <dbReference type="Proteomes" id="UP000824469"/>
    </source>
</evidence>
<dbReference type="InterPro" id="IPR007789">
    <property type="entry name" value="DUF688"/>
</dbReference>
<feature type="compositionally biased region" description="Basic and acidic residues" evidence="1">
    <location>
        <begin position="434"/>
        <end position="458"/>
    </location>
</feature>
<gene>
    <name evidence="2" type="ORF">KI387_000401</name>
</gene>
<proteinExistence type="predicted"/>